<feature type="domain" description="Apple" evidence="3">
    <location>
        <begin position="23"/>
        <end position="113"/>
    </location>
</feature>
<keyword evidence="2" id="KW-0732">Signal</keyword>
<keyword evidence="4" id="KW-1185">Reference proteome</keyword>
<dbReference type="Gene3D" id="3.50.4.10">
    <property type="entry name" value="Hepatocyte Growth Factor"/>
    <property type="match status" value="1"/>
</dbReference>
<feature type="region of interest" description="Disordered" evidence="1">
    <location>
        <begin position="555"/>
        <end position="626"/>
    </location>
</feature>
<dbReference type="PROSITE" id="PS50948">
    <property type="entry name" value="PAN"/>
    <property type="match status" value="1"/>
</dbReference>
<organism evidence="4 5">
    <name type="scientific">Meloidogyne javanica</name>
    <name type="common">Root-knot nematode worm</name>
    <dbReference type="NCBI Taxonomy" id="6303"/>
    <lineage>
        <taxon>Eukaryota</taxon>
        <taxon>Metazoa</taxon>
        <taxon>Ecdysozoa</taxon>
        <taxon>Nematoda</taxon>
        <taxon>Chromadorea</taxon>
        <taxon>Rhabditida</taxon>
        <taxon>Tylenchina</taxon>
        <taxon>Tylenchomorpha</taxon>
        <taxon>Tylenchoidea</taxon>
        <taxon>Meloidogynidae</taxon>
        <taxon>Meloidogyninae</taxon>
        <taxon>Meloidogyne</taxon>
        <taxon>Meloidogyne incognita group</taxon>
    </lineage>
</organism>
<evidence type="ECO:0000256" key="2">
    <source>
        <dbReference type="SAM" id="SignalP"/>
    </source>
</evidence>
<protein>
    <submittedName>
        <fullName evidence="5">Apple domain-containing protein</fullName>
    </submittedName>
</protein>
<reference evidence="5" key="1">
    <citation type="submission" date="2022-11" db="UniProtKB">
        <authorList>
            <consortium name="WormBaseParasite"/>
        </authorList>
    </citation>
    <scope>IDENTIFICATION</scope>
</reference>
<dbReference type="WBParaSite" id="scaffold6184_cov197.g10550">
    <property type="protein sequence ID" value="scaffold6184_cov197.g10550"/>
    <property type="gene ID" value="scaffold6184_cov197.g10550"/>
</dbReference>
<name>A0A915MWR9_MELJA</name>
<dbReference type="SUPFAM" id="SSF57414">
    <property type="entry name" value="Hairpin loop containing domain-like"/>
    <property type="match status" value="1"/>
</dbReference>
<dbReference type="CDD" id="cd01099">
    <property type="entry name" value="PAN_AP_HGF"/>
    <property type="match status" value="1"/>
</dbReference>
<dbReference type="InterPro" id="IPR003609">
    <property type="entry name" value="Pan_app"/>
</dbReference>
<feature type="signal peptide" evidence="2">
    <location>
        <begin position="1"/>
        <end position="19"/>
    </location>
</feature>
<feature type="region of interest" description="Disordered" evidence="1">
    <location>
        <begin position="466"/>
        <end position="523"/>
    </location>
</feature>
<evidence type="ECO:0000313" key="5">
    <source>
        <dbReference type="WBParaSite" id="scaffold6184_cov197.g10550"/>
    </source>
</evidence>
<feature type="compositionally biased region" description="Basic and acidic residues" evidence="1">
    <location>
        <begin position="466"/>
        <end position="509"/>
    </location>
</feature>
<dbReference type="PANTHER" id="PTHR47327:SF6">
    <property type="entry name" value="PROTEIN LET-653"/>
    <property type="match status" value="1"/>
</dbReference>
<dbReference type="GO" id="GO:0009653">
    <property type="term" value="P:anatomical structure morphogenesis"/>
    <property type="evidence" value="ECO:0007669"/>
    <property type="project" value="TreeGrafter"/>
</dbReference>
<dbReference type="PANTHER" id="PTHR47327">
    <property type="entry name" value="FI18240P1-RELATED"/>
    <property type="match status" value="1"/>
</dbReference>
<sequence>MILLFIVYLLINFIHCTKASNRCTGEYAFTFFSDRYMLSSDVTQIKFTSSLEECLALCLNSAETSKSNLCKSVSFNRTDGGCHLSSQNQHSKPTSIRINNNPNYRIDYYENNCYNNSFTFTSNCEPTGIRITVDSLIPYTGALYGLYDFFSCRVEPKEQQHIELFFPYPNYAKNCSDSMRRLENDIFLEVVLSTDGVEPLYFITADDLTYQARCPAPTKQRQISQERGNSINAILEELANSATTTINNSEEEENKKDKKLVESSINNDTSTTLLLQPFQPTTTPQQLPSEIEIETTMITFLPRTTSTIPLENNKNGTIKRRRPPTIGMESFFEEEEKLNKTSSTTNLPLQITEQQIITSTPQINNKTTTKRSISYENINNLEAQNREFSFSTHLAFPPDKIFISTRNNDYLNNKNDEQKINTTTNILINSTLNSQSTIKIPITTVTTKEEAKEEVYSKMEVIKEKGEENKNKEKEEEKRRKENKSELNKSEENKKSEFKKSEFKEEAKTEATPTTISEAKKAEEEIKISELKSEATQSKKENNLPTTPITVLIKESSKETLINETTLPPPPSSTSASVASTTSPKLQVSEKSEGNGEGGGLPPSGDVHPPSTSFAGNKPPGTQVGNIEERRGSQREKVIFEVFHNGQPADAVVVGTSHMSISGCQVEPIGSLYDWEKEPLAIVKDGCQADHVGLVCPPQKTDYGIRVTVEAFRYQVNPMNY</sequence>
<accession>A0A915MWR9</accession>
<dbReference type="InterPro" id="IPR052774">
    <property type="entry name" value="Celegans_DevNeuronal_Protein"/>
</dbReference>
<evidence type="ECO:0000256" key="1">
    <source>
        <dbReference type="SAM" id="MobiDB-lite"/>
    </source>
</evidence>
<evidence type="ECO:0000259" key="3">
    <source>
        <dbReference type="PROSITE" id="PS50948"/>
    </source>
</evidence>
<feature type="chain" id="PRO_5037272690" evidence="2">
    <location>
        <begin position="20"/>
        <end position="721"/>
    </location>
</feature>
<evidence type="ECO:0000313" key="4">
    <source>
        <dbReference type="Proteomes" id="UP000887561"/>
    </source>
</evidence>
<dbReference type="SMART" id="SM00473">
    <property type="entry name" value="PAN_AP"/>
    <property type="match status" value="1"/>
</dbReference>
<proteinExistence type="predicted"/>
<dbReference type="Pfam" id="PF00024">
    <property type="entry name" value="PAN_1"/>
    <property type="match status" value="1"/>
</dbReference>
<dbReference type="Proteomes" id="UP000887561">
    <property type="component" value="Unplaced"/>
</dbReference>
<dbReference type="AlphaFoldDB" id="A0A915MWR9"/>
<feature type="compositionally biased region" description="Low complexity" evidence="1">
    <location>
        <begin position="573"/>
        <end position="584"/>
    </location>
</feature>